<dbReference type="Proteomes" id="UP000063147">
    <property type="component" value="Chromosome"/>
</dbReference>
<dbReference type="AlphaFoldDB" id="A0A0M4SP11"/>
<dbReference type="OrthoDB" id="89582at2"/>
<accession>A0A0M4SP11</accession>
<protein>
    <submittedName>
        <fullName evidence="1">Uncharacterized protein</fullName>
    </submittedName>
</protein>
<evidence type="ECO:0000313" key="1">
    <source>
        <dbReference type="EMBL" id="ALF17340.1"/>
    </source>
</evidence>
<evidence type="ECO:0000313" key="2">
    <source>
        <dbReference type="Proteomes" id="UP000063147"/>
    </source>
</evidence>
<dbReference type="PATRIC" id="fig|76859.3.peg.755"/>
<gene>
    <name evidence="1" type="ORF">RN98_03825</name>
</gene>
<sequence>MGFFGKKEEKPFISNNSLVEIINSNDAYLNEGIDEKGYSALEKQLERRFLYRNVESVISTGNASLVIVKYKDLKVRSEFEVKQMKENLRKEAGLDIER</sequence>
<name>A0A0M4SP11_9FUSO</name>
<dbReference type="RefSeq" id="WP_060675900.1">
    <property type="nucleotide sequence ID" value="NZ_CP012713.1"/>
</dbReference>
<reference evidence="1 2" key="1">
    <citation type="submission" date="2015-09" db="EMBL/GenBank/DDBJ databases">
        <authorList>
            <person name="Jackson K.R."/>
            <person name="Lunt B.L."/>
            <person name="Fisher J.N.B."/>
            <person name="Gardner A.V."/>
            <person name="Bailey M.E."/>
            <person name="Deus L.M."/>
            <person name="Earl A.S."/>
            <person name="Gibby P.D."/>
            <person name="Hartmann K.A."/>
            <person name="Liu J.E."/>
            <person name="Manci A.M."/>
            <person name="Nielsen D.A."/>
            <person name="Solomon M.B."/>
            <person name="Breakwell D.P."/>
            <person name="Burnett S.H."/>
            <person name="Grose J.H."/>
        </authorList>
    </citation>
    <scope>NUCLEOTIDE SEQUENCE [LARGE SCALE GENOMIC DNA]</scope>
    <source>
        <strain evidence="1 2">KCOM 1279</strain>
    </source>
</reference>
<dbReference type="EMBL" id="CP012713">
    <property type="protein sequence ID" value="ALF17340.1"/>
    <property type="molecule type" value="Genomic_DNA"/>
</dbReference>
<proteinExistence type="predicted"/>
<organism evidence="1">
    <name type="scientific">Fusobacterium animalis</name>
    <dbReference type="NCBI Taxonomy" id="76859"/>
    <lineage>
        <taxon>Bacteria</taxon>
        <taxon>Fusobacteriati</taxon>
        <taxon>Fusobacteriota</taxon>
        <taxon>Fusobacteriia</taxon>
        <taxon>Fusobacteriales</taxon>
        <taxon>Fusobacteriaceae</taxon>
        <taxon>Fusobacterium</taxon>
    </lineage>
</organism>